<dbReference type="PANTHER" id="PTHR30250:SF10">
    <property type="entry name" value="LIPOPOLYSACCHARIDE BIOSYNTHESIS PROTEIN WZXC"/>
    <property type="match status" value="1"/>
</dbReference>
<dbReference type="InterPro" id="IPR050833">
    <property type="entry name" value="Poly_Biosynth_Transport"/>
</dbReference>
<dbReference type="OrthoDB" id="7605542at2"/>
<evidence type="ECO:0000313" key="8">
    <source>
        <dbReference type="EMBL" id="OWU72825.1"/>
    </source>
</evidence>
<protein>
    <recommendedName>
        <fullName evidence="10">Polysaccharide biosynthesis protein C-terminal domain-containing protein</fullName>
    </recommendedName>
</protein>
<feature type="transmembrane region" description="Helical" evidence="7">
    <location>
        <begin position="333"/>
        <end position="358"/>
    </location>
</feature>
<dbReference type="RefSeq" id="WP_088650511.1">
    <property type="nucleotide sequence ID" value="NZ_AQQR01000005.1"/>
</dbReference>
<dbReference type="PANTHER" id="PTHR30250">
    <property type="entry name" value="PST FAMILY PREDICTED COLANIC ACID TRANSPORTER"/>
    <property type="match status" value="1"/>
</dbReference>
<feature type="transmembrane region" description="Helical" evidence="7">
    <location>
        <begin position="165"/>
        <end position="185"/>
    </location>
</feature>
<gene>
    <name evidence="8" type="ORF">ATO3_14035</name>
</gene>
<evidence type="ECO:0000256" key="6">
    <source>
        <dbReference type="ARBA" id="ARBA00023136"/>
    </source>
</evidence>
<evidence type="ECO:0000256" key="4">
    <source>
        <dbReference type="ARBA" id="ARBA00022692"/>
    </source>
</evidence>
<dbReference type="Proteomes" id="UP000215377">
    <property type="component" value="Unassembled WGS sequence"/>
</dbReference>
<dbReference type="CDD" id="cd13127">
    <property type="entry name" value="MATE_tuaB_like"/>
    <property type="match status" value="1"/>
</dbReference>
<keyword evidence="9" id="KW-1185">Reference proteome</keyword>
<feature type="transmembrane region" description="Helical" evidence="7">
    <location>
        <begin position="302"/>
        <end position="327"/>
    </location>
</feature>
<feature type="transmembrane region" description="Helical" evidence="7">
    <location>
        <begin position="422"/>
        <end position="441"/>
    </location>
</feature>
<accession>A0A225NGV8</accession>
<feature type="transmembrane region" description="Helical" evidence="7">
    <location>
        <begin position="53"/>
        <end position="70"/>
    </location>
</feature>
<comment type="similarity">
    <text evidence="2">Belongs to the polysaccharide synthase family.</text>
</comment>
<feature type="transmembrane region" description="Helical" evidence="7">
    <location>
        <begin position="453"/>
        <end position="474"/>
    </location>
</feature>
<dbReference type="AlphaFoldDB" id="A0A225NGV8"/>
<keyword evidence="4 7" id="KW-0812">Transmembrane</keyword>
<dbReference type="Pfam" id="PF13440">
    <property type="entry name" value="Polysacc_synt_3"/>
    <property type="match status" value="1"/>
</dbReference>
<dbReference type="EMBL" id="AQQR01000005">
    <property type="protein sequence ID" value="OWU72825.1"/>
    <property type="molecule type" value="Genomic_DNA"/>
</dbReference>
<feature type="transmembrane region" description="Helical" evidence="7">
    <location>
        <begin position="124"/>
        <end position="145"/>
    </location>
</feature>
<comment type="subcellular location">
    <subcellularLocation>
        <location evidence="1">Cell membrane</location>
        <topology evidence="1">Multi-pass membrane protein</topology>
    </subcellularLocation>
</comment>
<comment type="caution">
    <text evidence="8">The sequence shown here is derived from an EMBL/GenBank/DDBJ whole genome shotgun (WGS) entry which is preliminary data.</text>
</comment>
<feature type="transmembrane region" description="Helical" evidence="7">
    <location>
        <begin position="264"/>
        <end position="282"/>
    </location>
</feature>
<name>A0A225NGV8_9RHOB</name>
<evidence type="ECO:0000256" key="5">
    <source>
        <dbReference type="ARBA" id="ARBA00022989"/>
    </source>
</evidence>
<evidence type="ECO:0000256" key="7">
    <source>
        <dbReference type="SAM" id="Phobius"/>
    </source>
</evidence>
<reference evidence="8 9" key="1">
    <citation type="submission" date="2013-04" db="EMBL/GenBank/DDBJ databases">
        <title>Oceanicola sp. 22II1-22F33 Genome Sequencing.</title>
        <authorList>
            <person name="Lai Q."/>
            <person name="Li G."/>
            <person name="Shao Z."/>
        </authorList>
    </citation>
    <scope>NUCLEOTIDE SEQUENCE [LARGE SCALE GENOMIC DNA]</scope>
    <source>
        <strain evidence="8 9">22II1-22F33</strain>
    </source>
</reference>
<keyword evidence="5 7" id="KW-1133">Transmembrane helix</keyword>
<evidence type="ECO:0000256" key="2">
    <source>
        <dbReference type="ARBA" id="ARBA00007430"/>
    </source>
</evidence>
<sequence length="509" mass="54936">MSPRPPNKWSSETGGARGFLVSVGSLASARVFLAVSQILVLPIMARQLSIEDFAIMALAMTAVILTQTLSDSGLGRSLIRASEYDHEEWSSVFWLMVAVGLGLALITCALGPVMAWFYDEPRLVGLLAVLSTVPLVQAITAAPNAEVERREKFNAIARVQMTTTTVSLALAVGLALVGAGVWALVAQQLALALVRLVGIVRLSTFRPAWVFRADKLGHHLVFARDTIIQSILSTVRRQFLVLIIGRVLGAKDVGYFAMSQRFSRLAQFGIAGPMSSIVYVRMAKAQGNPQRLAEIYLGSMRLLALILIVPMAMLAAGSAPIFALFLGDEWRPVAPIFAMSIGGLTLEAIVLFFLNCLFRALSRTDRLVRITVEGMVLQIVLGLSAFHSLQAVAISMTVWSFIMVPRGWQMARQLIPLSYRDAIAVLVPGLAVATVSIAIYWQLTRILAPSDWGAAGLAILIGIAGLGVEVAINWKGLRRAVGMFRADDAQSARPINTNSAPMPPPLSPQ</sequence>
<evidence type="ECO:0000256" key="3">
    <source>
        <dbReference type="ARBA" id="ARBA00022475"/>
    </source>
</evidence>
<feature type="transmembrane region" description="Helical" evidence="7">
    <location>
        <begin position="20"/>
        <end position="41"/>
    </location>
</feature>
<evidence type="ECO:0000313" key="9">
    <source>
        <dbReference type="Proteomes" id="UP000215377"/>
    </source>
</evidence>
<evidence type="ECO:0008006" key="10">
    <source>
        <dbReference type="Google" id="ProtNLM"/>
    </source>
</evidence>
<keyword evidence="6 7" id="KW-0472">Membrane</keyword>
<proteinExistence type="inferred from homology"/>
<evidence type="ECO:0000256" key="1">
    <source>
        <dbReference type="ARBA" id="ARBA00004651"/>
    </source>
</evidence>
<feature type="transmembrane region" description="Helical" evidence="7">
    <location>
        <begin position="92"/>
        <end position="117"/>
    </location>
</feature>
<keyword evidence="3" id="KW-1003">Cell membrane</keyword>
<feature type="transmembrane region" description="Helical" evidence="7">
    <location>
        <begin position="379"/>
        <end position="402"/>
    </location>
</feature>
<organism evidence="8 9">
    <name type="scientific">Marinibacterium profundimaris</name>
    <dbReference type="NCBI Taxonomy" id="1679460"/>
    <lineage>
        <taxon>Bacteria</taxon>
        <taxon>Pseudomonadati</taxon>
        <taxon>Pseudomonadota</taxon>
        <taxon>Alphaproteobacteria</taxon>
        <taxon>Rhodobacterales</taxon>
        <taxon>Paracoccaceae</taxon>
        <taxon>Marinibacterium</taxon>
    </lineage>
</organism>
<dbReference type="GO" id="GO:0005886">
    <property type="term" value="C:plasma membrane"/>
    <property type="evidence" value="ECO:0007669"/>
    <property type="project" value="UniProtKB-SubCell"/>
</dbReference>